<reference evidence="2" key="1">
    <citation type="journal article" date="2020" name="Stud. Mycol.">
        <title>101 Dothideomycetes genomes: a test case for predicting lifestyles and emergence of pathogens.</title>
        <authorList>
            <person name="Haridas S."/>
            <person name="Albert R."/>
            <person name="Binder M."/>
            <person name="Bloem J."/>
            <person name="Labutti K."/>
            <person name="Salamov A."/>
            <person name="Andreopoulos B."/>
            <person name="Baker S."/>
            <person name="Barry K."/>
            <person name="Bills G."/>
            <person name="Bluhm B."/>
            <person name="Cannon C."/>
            <person name="Castanera R."/>
            <person name="Culley D."/>
            <person name="Daum C."/>
            <person name="Ezra D."/>
            <person name="Gonzalez J."/>
            <person name="Henrissat B."/>
            <person name="Kuo A."/>
            <person name="Liang C."/>
            <person name="Lipzen A."/>
            <person name="Lutzoni F."/>
            <person name="Magnuson J."/>
            <person name="Mondo S."/>
            <person name="Nolan M."/>
            <person name="Ohm R."/>
            <person name="Pangilinan J."/>
            <person name="Park H.-J."/>
            <person name="Ramirez L."/>
            <person name="Alfaro M."/>
            <person name="Sun H."/>
            <person name="Tritt A."/>
            <person name="Yoshinaga Y."/>
            <person name="Zwiers L.-H."/>
            <person name="Turgeon B."/>
            <person name="Goodwin S."/>
            <person name="Spatafora J."/>
            <person name="Crous P."/>
            <person name="Grigoriev I."/>
        </authorList>
    </citation>
    <scope>NUCLEOTIDE SEQUENCE</scope>
    <source>
        <strain evidence="2">CBS 122368</strain>
    </source>
</reference>
<gene>
    <name evidence="2" type="ORF">BU26DRAFT_518239</name>
</gene>
<protein>
    <submittedName>
        <fullName evidence="2">Uncharacterized protein</fullName>
    </submittedName>
</protein>
<sequence>MERERADSTAAASPPAELCPKKPKPDAMTPPNGSGSQQCFRFLDLSGEIRNHVYEAAAESCGMVRLGHFPLLSEDNYPRRPHLALAQVCRQVRSEYLPVFMRAAKLSVRWKHVAAFFDAFYPMVNGKITNIKNAPSTLKILLGNLHEDAMITVDVLPICLTNLLADASPCTFAPDPLEDWEIGIDQYDYDDTYMMNSVIEMRSERLRDDILSGKIQVILWDLYIEELQLQFNPQFVPEDRETYPREVGLLDIEDRMGYIFRVL</sequence>
<name>A0A6A6IGW3_9PLEO</name>
<dbReference type="PANTHER" id="PTHR42085:SF1">
    <property type="entry name" value="F-BOX DOMAIN-CONTAINING PROTEIN"/>
    <property type="match status" value="1"/>
</dbReference>
<evidence type="ECO:0000256" key="1">
    <source>
        <dbReference type="SAM" id="MobiDB-lite"/>
    </source>
</evidence>
<dbReference type="AlphaFoldDB" id="A0A6A6IGW3"/>
<dbReference type="OrthoDB" id="3821607at2759"/>
<dbReference type="PANTHER" id="PTHR42085">
    <property type="entry name" value="F-BOX DOMAIN-CONTAINING PROTEIN"/>
    <property type="match status" value="1"/>
</dbReference>
<dbReference type="RefSeq" id="XP_033684665.1">
    <property type="nucleotide sequence ID" value="XM_033828766.1"/>
</dbReference>
<dbReference type="Proteomes" id="UP000800094">
    <property type="component" value="Unassembled WGS sequence"/>
</dbReference>
<evidence type="ECO:0000313" key="2">
    <source>
        <dbReference type="EMBL" id="KAF2249661.1"/>
    </source>
</evidence>
<proteinExistence type="predicted"/>
<dbReference type="EMBL" id="ML987194">
    <property type="protein sequence ID" value="KAF2249661.1"/>
    <property type="molecule type" value="Genomic_DNA"/>
</dbReference>
<dbReference type="GeneID" id="54582096"/>
<keyword evidence="3" id="KW-1185">Reference proteome</keyword>
<feature type="region of interest" description="Disordered" evidence="1">
    <location>
        <begin position="1"/>
        <end position="34"/>
    </location>
</feature>
<evidence type="ECO:0000313" key="3">
    <source>
        <dbReference type="Proteomes" id="UP000800094"/>
    </source>
</evidence>
<accession>A0A6A6IGW3</accession>
<organism evidence="2 3">
    <name type="scientific">Trematosphaeria pertusa</name>
    <dbReference type="NCBI Taxonomy" id="390896"/>
    <lineage>
        <taxon>Eukaryota</taxon>
        <taxon>Fungi</taxon>
        <taxon>Dikarya</taxon>
        <taxon>Ascomycota</taxon>
        <taxon>Pezizomycotina</taxon>
        <taxon>Dothideomycetes</taxon>
        <taxon>Pleosporomycetidae</taxon>
        <taxon>Pleosporales</taxon>
        <taxon>Massarineae</taxon>
        <taxon>Trematosphaeriaceae</taxon>
        <taxon>Trematosphaeria</taxon>
    </lineage>
</organism>
<dbReference type="InterPro" id="IPR038883">
    <property type="entry name" value="AN11006-like"/>
</dbReference>